<dbReference type="AlphaFoldDB" id="A0A2U2N5V3"/>
<name>A0A2U2N5V3_9GAMM</name>
<comment type="caution">
    <text evidence="3">Lacks conserved residue(s) required for the propagation of feature annotation.</text>
</comment>
<sequence>MTVISWQTGLSGEVLARANARLEARSAEERVAWALERFGDRIVLASSFGIQAALMLHLVSRQRPDIPVVLVDTGYLFAETYRFADALTERLGLNLQVYRPALSAAWQEARDGRLWERGLEGIERYNRLRKVEPMQRALRELRAQAWFSGLRRAQSATRERLGVLAEQGGRIKVHPVVDWSDRDVHRYLQAHDLPYHPLREQGYVSVGDWHTTRRLADGMRPEDTRFFGLKRECGLHEAG</sequence>
<keyword evidence="6" id="KW-1185">Reference proteome</keyword>
<dbReference type="Gene3D" id="3.40.50.620">
    <property type="entry name" value="HUPs"/>
    <property type="match status" value="1"/>
</dbReference>
<dbReference type="PIRSF" id="PIRSF000857">
    <property type="entry name" value="PAPS_reductase"/>
    <property type="match status" value="1"/>
</dbReference>
<dbReference type="InterPro" id="IPR002500">
    <property type="entry name" value="PAPS_reduct_dom"/>
</dbReference>
<reference evidence="5 6" key="1">
    <citation type="submission" date="2018-05" db="EMBL/GenBank/DDBJ databases">
        <title>Spiribacter halobius sp. nov., a moderately halophilic bacterium isolated from marine solar saltern.</title>
        <authorList>
            <person name="Zheng W.-S."/>
            <person name="Lu D.-C."/>
            <person name="Du Z.-J."/>
        </authorList>
    </citation>
    <scope>NUCLEOTIDE SEQUENCE [LARGE SCALE GENOMIC DNA]</scope>
    <source>
        <strain evidence="5 6">E85</strain>
    </source>
</reference>
<gene>
    <name evidence="3" type="primary">cysH</name>
    <name evidence="5" type="ORF">DEM34_04200</name>
</gene>
<dbReference type="InterPro" id="IPR004511">
    <property type="entry name" value="PAPS/APS_Rdtase"/>
</dbReference>
<feature type="active site" description="Nucleophile; cysteine thiosulfonate intermediate" evidence="3">
    <location>
        <position position="233"/>
    </location>
</feature>
<dbReference type="GO" id="GO:0005737">
    <property type="term" value="C:cytoplasm"/>
    <property type="evidence" value="ECO:0007669"/>
    <property type="project" value="UniProtKB-SubCell"/>
</dbReference>
<dbReference type="PANTHER" id="PTHR46509">
    <property type="entry name" value="PHOSPHOADENOSINE PHOSPHOSULFATE REDUCTASE"/>
    <property type="match status" value="1"/>
</dbReference>
<comment type="pathway">
    <text evidence="3">Sulfur metabolism; hydrogen sulfide biosynthesis; sulfite from sulfate: step 3/3.</text>
</comment>
<dbReference type="NCBIfam" id="TIGR00434">
    <property type="entry name" value="cysH"/>
    <property type="match status" value="1"/>
</dbReference>
<dbReference type="RefSeq" id="WP_109676588.1">
    <property type="nucleotide sequence ID" value="NZ_CP086615.1"/>
</dbReference>
<dbReference type="EMBL" id="QFFI01000005">
    <property type="protein sequence ID" value="PWG64536.1"/>
    <property type="molecule type" value="Genomic_DNA"/>
</dbReference>
<dbReference type="HAMAP" id="MF_00063">
    <property type="entry name" value="CysH"/>
    <property type="match status" value="1"/>
</dbReference>
<evidence type="ECO:0000256" key="3">
    <source>
        <dbReference type="HAMAP-Rule" id="MF_00063"/>
    </source>
</evidence>
<dbReference type="Proteomes" id="UP000245474">
    <property type="component" value="Unassembled WGS sequence"/>
</dbReference>
<keyword evidence="3" id="KW-0963">Cytoplasm</keyword>
<evidence type="ECO:0000259" key="4">
    <source>
        <dbReference type="Pfam" id="PF01507"/>
    </source>
</evidence>
<evidence type="ECO:0000313" key="6">
    <source>
        <dbReference type="Proteomes" id="UP000245474"/>
    </source>
</evidence>
<dbReference type="GO" id="GO:0004604">
    <property type="term" value="F:phosphoadenylyl-sulfate reductase (thioredoxin) activity"/>
    <property type="evidence" value="ECO:0007669"/>
    <property type="project" value="UniProtKB-UniRule"/>
</dbReference>
<dbReference type="CDD" id="cd23945">
    <property type="entry name" value="PAPS_reductase"/>
    <property type="match status" value="1"/>
</dbReference>
<dbReference type="UniPathway" id="UPA00140">
    <property type="reaction ID" value="UER00206"/>
</dbReference>
<dbReference type="NCBIfam" id="TIGR02057">
    <property type="entry name" value="PAPS_reductase"/>
    <property type="match status" value="1"/>
</dbReference>
<comment type="similarity">
    <text evidence="1 3">Belongs to the PAPS reductase family. CysH subfamily.</text>
</comment>
<evidence type="ECO:0000256" key="2">
    <source>
        <dbReference type="ARBA" id="ARBA00023002"/>
    </source>
</evidence>
<dbReference type="NCBIfam" id="NF002537">
    <property type="entry name" value="PRK02090.1"/>
    <property type="match status" value="1"/>
</dbReference>
<dbReference type="OrthoDB" id="9794018at2"/>
<dbReference type="GO" id="GO:0019379">
    <property type="term" value="P:sulfate assimilation, phosphoadenylyl sulfate reduction by phosphoadenylyl-sulfate reductase (thioredoxin)"/>
    <property type="evidence" value="ECO:0007669"/>
    <property type="project" value="UniProtKB-UniRule"/>
</dbReference>
<feature type="domain" description="Phosphoadenosine phosphosulphate reductase" evidence="4">
    <location>
        <begin position="42"/>
        <end position="213"/>
    </location>
</feature>
<comment type="caution">
    <text evidence="5">The sequence shown here is derived from an EMBL/GenBank/DDBJ whole genome shotgun (WGS) entry which is preliminary data.</text>
</comment>
<protein>
    <recommendedName>
        <fullName evidence="3">Phosphoadenosine 5'-phosphosulfate reductase</fullName>
        <shortName evidence="3">PAPS reductase</shortName>
        <ecNumber evidence="3">1.8.4.8</ecNumber>
    </recommendedName>
    <alternativeName>
        <fullName evidence="3">3'-phosphoadenylylsulfate reductase</fullName>
    </alternativeName>
    <alternativeName>
        <fullName evidence="3">PAPS reductase, thioredoxin dependent</fullName>
    </alternativeName>
    <alternativeName>
        <fullName evidence="3">PAPS sulfotransferase</fullName>
    </alternativeName>
    <alternativeName>
        <fullName evidence="3">PAdoPS reductase</fullName>
    </alternativeName>
</protein>
<dbReference type="InterPro" id="IPR014729">
    <property type="entry name" value="Rossmann-like_a/b/a_fold"/>
</dbReference>
<comment type="subcellular location">
    <subcellularLocation>
        <location evidence="3">Cytoplasm</location>
    </subcellularLocation>
</comment>
<dbReference type="SUPFAM" id="SSF52402">
    <property type="entry name" value="Adenine nucleotide alpha hydrolases-like"/>
    <property type="match status" value="1"/>
</dbReference>
<comment type="catalytic activity">
    <reaction evidence="3">
        <text>[thioredoxin]-disulfide + sulfite + adenosine 3',5'-bisphosphate + 2 H(+) = [thioredoxin]-dithiol + 3'-phosphoadenylyl sulfate</text>
        <dbReference type="Rhea" id="RHEA:11724"/>
        <dbReference type="Rhea" id="RHEA-COMP:10698"/>
        <dbReference type="Rhea" id="RHEA-COMP:10700"/>
        <dbReference type="ChEBI" id="CHEBI:15378"/>
        <dbReference type="ChEBI" id="CHEBI:17359"/>
        <dbReference type="ChEBI" id="CHEBI:29950"/>
        <dbReference type="ChEBI" id="CHEBI:50058"/>
        <dbReference type="ChEBI" id="CHEBI:58339"/>
        <dbReference type="ChEBI" id="CHEBI:58343"/>
        <dbReference type="EC" id="1.8.4.8"/>
    </reaction>
</comment>
<dbReference type="InterPro" id="IPR011800">
    <property type="entry name" value="PAPS_reductase_CysH"/>
</dbReference>
<evidence type="ECO:0000256" key="1">
    <source>
        <dbReference type="ARBA" id="ARBA00009732"/>
    </source>
</evidence>
<dbReference type="EC" id="1.8.4.8" evidence="3"/>
<organism evidence="5 6">
    <name type="scientific">Sediminicurvatus halobius</name>
    <dbReference type="NCBI Taxonomy" id="2182432"/>
    <lineage>
        <taxon>Bacteria</taxon>
        <taxon>Pseudomonadati</taxon>
        <taxon>Pseudomonadota</taxon>
        <taxon>Gammaproteobacteria</taxon>
        <taxon>Chromatiales</taxon>
        <taxon>Ectothiorhodospiraceae</taxon>
        <taxon>Sediminicurvatus</taxon>
    </lineage>
</organism>
<dbReference type="PANTHER" id="PTHR46509:SF1">
    <property type="entry name" value="PHOSPHOADENOSINE PHOSPHOSULFATE REDUCTASE"/>
    <property type="match status" value="1"/>
</dbReference>
<dbReference type="GO" id="GO:0070814">
    <property type="term" value="P:hydrogen sulfide biosynthetic process"/>
    <property type="evidence" value="ECO:0007669"/>
    <property type="project" value="UniProtKB-UniRule"/>
</dbReference>
<keyword evidence="2 3" id="KW-0560">Oxidoreductase</keyword>
<comment type="function">
    <text evidence="3">Catalyzes the formation of sulfite from phosphoadenosine 5'-phosphosulfate (PAPS) using thioredoxin as an electron donor.</text>
</comment>
<dbReference type="Pfam" id="PF01507">
    <property type="entry name" value="PAPS_reduct"/>
    <property type="match status" value="1"/>
</dbReference>
<accession>A0A2U2N5V3</accession>
<evidence type="ECO:0000313" key="5">
    <source>
        <dbReference type="EMBL" id="PWG64536.1"/>
    </source>
</evidence>
<proteinExistence type="inferred from homology"/>